<organism evidence="4 5">
    <name type="scientific">Streptomyces viridochromogenes</name>
    <dbReference type="NCBI Taxonomy" id="1938"/>
    <lineage>
        <taxon>Bacteria</taxon>
        <taxon>Bacillati</taxon>
        <taxon>Actinomycetota</taxon>
        <taxon>Actinomycetes</taxon>
        <taxon>Kitasatosporales</taxon>
        <taxon>Streptomycetaceae</taxon>
        <taxon>Streptomyces</taxon>
    </lineage>
</organism>
<dbReference type="Proteomes" id="UP000037023">
    <property type="component" value="Unassembled WGS sequence"/>
</dbReference>
<dbReference type="SUPFAM" id="SSF63992">
    <property type="entry name" value="Dipeptide transport protein"/>
    <property type="match status" value="1"/>
</dbReference>
<keyword evidence="2" id="KW-0479">Metal-binding</keyword>
<comment type="caution">
    <text evidence="4">The sequence shown here is derived from an EMBL/GenBank/DDBJ whole genome shotgun (WGS) entry which is preliminary data.</text>
</comment>
<dbReference type="PIRSF" id="PIRSF015853">
    <property type="entry name" value="Pep_DppA"/>
    <property type="match status" value="1"/>
</dbReference>
<reference evidence="4 5" key="1">
    <citation type="submission" date="2015-06" db="EMBL/GenBank/DDBJ databases">
        <authorList>
            <person name="Hoefler B.C."/>
            <person name="Straight P.D."/>
        </authorList>
    </citation>
    <scope>NUCLEOTIDE SEQUENCE [LARGE SCALE GENOMIC DNA]</scope>
    <source>
        <strain evidence="4 5">NRRL 3427</strain>
    </source>
</reference>
<dbReference type="InterPro" id="IPR027476">
    <property type="entry name" value="DppA_N"/>
</dbReference>
<dbReference type="Pfam" id="PF04951">
    <property type="entry name" value="Peptidase_M55"/>
    <property type="match status" value="1"/>
</dbReference>
<protein>
    <submittedName>
        <fullName evidence="4">Peptide ABC transporter substrate-binding protein</fullName>
    </submittedName>
</protein>
<feature type="active site" description="Nucleophile" evidence="1">
    <location>
        <position position="115"/>
    </location>
</feature>
<evidence type="ECO:0000256" key="2">
    <source>
        <dbReference type="PIRSR" id="PIRSR015853-2"/>
    </source>
</evidence>
<feature type="binding site" evidence="2">
    <location>
        <position position="11"/>
    </location>
    <ligand>
        <name>Zn(2+)</name>
        <dbReference type="ChEBI" id="CHEBI:29105"/>
        <label>1</label>
    </ligand>
</feature>
<dbReference type="InterPro" id="IPR007035">
    <property type="entry name" value="Peptidase_M55"/>
</dbReference>
<dbReference type="AlphaFoldDB" id="A0A0L8LDX9"/>
<dbReference type="Gene3D" id="3.30.1360.130">
    <property type="entry name" value="Dipeptide transport protein"/>
    <property type="match status" value="1"/>
</dbReference>
<feature type="region of interest" description="Disordered" evidence="3">
    <location>
        <begin position="198"/>
        <end position="227"/>
    </location>
</feature>
<accession>A0A0L8LDX9</accession>
<evidence type="ECO:0000256" key="3">
    <source>
        <dbReference type="SAM" id="MobiDB-lite"/>
    </source>
</evidence>
<dbReference type="GO" id="GO:0046872">
    <property type="term" value="F:metal ion binding"/>
    <property type="evidence" value="ECO:0007669"/>
    <property type="project" value="UniProtKB-KW"/>
</dbReference>
<evidence type="ECO:0000313" key="5">
    <source>
        <dbReference type="Proteomes" id="UP000037023"/>
    </source>
</evidence>
<dbReference type="InterPro" id="IPR036177">
    <property type="entry name" value="Peptidase_M55_sf"/>
</dbReference>
<name>A0A0L8LDX9_STRVR</name>
<dbReference type="CDD" id="cd08663">
    <property type="entry name" value="DAP_dppA_1"/>
    <property type="match status" value="1"/>
</dbReference>
<sequence length="287" mass="30357">MTRVLISADMEGVTGVTCPDDVEPGTASWERLRPLFTGDVNAVVDGLLAGGAGEVIVNDAHYTQRNLLIEALDPRARLLTGRHKPLGMMEGIDRADAVVFLGYHTGAGQQGVLSHTYLGTGLTAFRIDGEPADEGRMNALIAEEHGVPVLLVTGDDRTCEAARAWAPGARVVAVKECVSRYAALCLPPARSAELLRAQATEAARAHGAHTGRPDGRTRRARGGPARPHRFELDFHAPHLAAAVLAVPTVEHNGPRGIAFTAPDATTAARTFKVCTSIAGAAMEDHFD</sequence>
<dbReference type="EMBL" id="LGUP01000008">
    <property type="protein sequence ID" value="KOG36309.1"/>
    <property type="molecule type" value="Genomic_DNA"/>
</dbReference>
<evidence type="ECO:0000313" key="4">
    <source>
        <dbReference type="EMBL" id="KOG36309.1"/>
    </source>
</evidence>
<gene>
    <name evidence="4" type="ORF">ADK34_02245</name>
</gene>
<evidence type="ECO:0000256" key="1">
    <source>
        <dbReference type="PIRSR" id="PIRSR015853-1"/>
    </source>
</evidence>
<feature type="binding site" evidence="2">
    <location>
        <position position="61"/>
    </location>
    <ligand>
        <name>Zn(2+)</name>
        <dbReference type="ChEBI" id="CHEBI:29105"/>
        <label>2</label>
    </ligand>
</feature>
<feature type="binding site" evidence="2">
    <location>
        <position position="9"/>
    </location>
    <ligand>
        <name>Zn(2+)</name>
        <dbReference type="ChEBI" id="CHEBI:29105"/>
        <label>2</label>
    </ligand>
</feature>
<feature type="binding site" evidence="2">
    <location>
        <position position="9"/>
    </location>
    <ligand>
        <name>Zn(2+)</name>
        <dbReference type="ChEBI" id="CHEBI:29105"/>
        <label>1</label>
    </ligand>
</feature>
<dbReference type="Gene3D" id="3.40.50.10780">
    <property type="entry name" value="Dipeptide transport protein"/>
    <property type="match status" value="1"/>
</dbReference>
<dbReference type="RefSeq" id="WP_033210236.1">
    <property type="nucleotide sequence ID" value="NZ_LGUP01000008.1"/>
</dbReference>
<dbReference type="PATRIC" id="fig|1938.6.peg.477"/>
<proteinExistence type="predicted"/>
<feature type="binding site" evidence="2">
    <location>
        <position position="104"/>
    </location>
    <ligand>
        <name>Zn(2+)</name>
        <dbReference type="ChEBI" id="CHEBI:29105"/>
        <label>2</label>
    </ligand>
</feature>
<feature type="binding site" evidence="2">
    <location>
        <position position="134"/>
    </location>
    <ligand>
        <name>Zn(2+)</name>
        <dbReference type="ChEBI" id="CHEBI:29105"/>
        <label>2</label>
    </ligand>
</feature>
<dbReference type="OrthoDB" id="9785420at2"/>
<keyword evidence="2" id="KW-0862">Zinc</keyword>